<dbReference type="RefSeq" id="WP_183061607.1">
    <property type="nucleotide sequence ID" value="NZ_RBWV01000009.1"/>
</dbReference>
<dbReference type="AlphaFoldDB" id="A0A420XT27"/>
<comment type="caution">
    <text evidence="3">The sequence shown here is derived from an EMBL/GenBank/DDBJ whole genome shotgun (WGS) entry which is preliminary data.</text>
</comment>
<comment type="subcellular location">
    <subcellularLocation>
        <location evidence="1">Cell membrane</location>
        <topology evidence="1">Multi-pass membrane protein</topology>
    </subcellularLocation>
</comment>
<dbReference type="Proteomes" id="UP000281955">
    <property type="component" value="Unassembled WGS sequence"/>
</dbReference>
<gene>
    <name evidence="3" type="ORF">CLV35_0381</name>
</gene>
<organism evidence="3 4">
    <name type="scientific">Motilibacter peucedani</name>
    <dbReference type="NCBI Taxonomy" id="598650"/>
    <lineage>
        <taxon>Bacteria</taxon>
        <taxon>Bacillati</taxon>
        <taxon>Actinomycetota</taxon>
        <taxon>Actinomycetes</taxon>
        <taxon>Motilibacterales</taxon>
        <taxon>Motilibacteraceae</taxon>
        <taxon>Motilibacter</taxon>
    </lineage>
</organism>
<keyword evidence="1" id="KW-1003">Cell membrane</keyword>
<protein>
    <recommendedName>
        <fullName evidence="1">SURF1-like protein</fullName>
    </recommendedName>
</protein>
<proteinExistence type="inferred from homology"/>
<dbReference type="InterPro" id="IPR002994">
    <property type="entry name" value="Surf1/Shy1"/>
</dbReference>
<keyword evidence="1" id="KW-0812">Transmembrane</keyword>
<feature type="region of interest" description="Disordered" evidence="2">
    <location>
        <begin position="238"/>
        <end position="268"/>
    </location>
</feature>
<dbReference type="Pfam" id="PF02104">
    <property type="entry name" value="SURF1"/>
    <property type="match status" value="1"/>
</dbReference>
<evidence type="ECO:0000313" key="3">
    <source>
        <dbReference type="EMBL" id="RKS79964.1"/>
    </source>
</evidence>
<evidence type="ECO:0000256" key="1">
    <source>
        <dbReference type="RuleBase" id="RU363076"/>
    </source>
</evidence>
<dbReference type="InParanoid" id="A0A420XT27"/>
<keyword evidence="4" id="KW-1185">Reference proteome</keyword>
<dbReference type="CDD" id="cd06662">
    <property type="entry name" value="SURF1"/>
    <property type="match status" value="1"/>
</dbReference>
<reference evidence="3 4" key="1">
    <citation type="submission" date="2018-10" db="EMBL/GenBank/DDBJ databases">
        <title>Genomic Encyclopedia of Archaeal and Bacterial Type Strains, Phase II (KMG-II): from individual species to whole genera.</title>
        <authorList>
            <person name="Goeker M."/>
        </authorList>
    </citation>
    <scope>NUCLEOTIDE SEQUENCE [LARGE SCALE GENOMIC DNA]</scope>
    <source>
        <strain evidence="3 4">RP-AC37</strain>
    </source>
</reference>
<evidence type="ECO:0000256" key="2">
    <source>
        <dbReference type="SAM" id="MobiDB-lite"/>
    </source>
</evidence>
<keyword evidence="1" id="KW-1133">Transmembrane helix</keyword>
<dbReference type="EMBL" id="RBWV01000009">
    <property type="protein sequence ID" value="RKS79964.1"/>
    <property type="molecule type" value="Genomic_DNA"/>
</dbReference>
<dbReference type="PROSITE" id="PS50895">
    <property type="entry name" value="SURF1"/>
    <property type="match status" value="1"/>
</dbReference>
<dbReference type="GO" id="GO:0005886">
    <property type="term" value="C:plasma membrane"/>
    <property type="evidence" value="ECO:0007669"/>
    <property type="project" value="UniProtKB-SubCell"/>
</dbReference>
<sequence>MGRNLWTTRLLPLHLGLVAALLACGWLGQWQYSRFTEGRRGEVVVRSGPALDLRTVLQPARNPPARATGQPVVLHGRYLPGGQLLLPDRALDGRRGFWLLAPVQVDGGAVAAVVRGWAPSVTDATVALPTGEVTVTGLVQSAEPAHDEVDTSLPPGQASTASPVELLDRVPGPMYAAIVVARSEAPPTAHEPRPVQLWNHRSSGGAGFRNFAYALQWWLFAAFAVFMWWRFLPLVDAGDGPEPDELDDDPDSPTPTDAASPVHERSST</sequence>
<comment type="similarity">
    <text evidence="1">Belongs to the SURF1 family.</text>
</comment>
<feature type="transmembrane region" description="Helical" evidence="1">
    <location>
        <begin position="12"/>
        <end position="30"/>
    </location>
</feature>
<keyword evidence="1" id="KW-0472">Membrane</keyword>
<name>A0A420XT27_9ACTN</name>
<feature type="transmembrane region" description="Helical" evidence="1">
    <location>
        <begin position="211"/>
        <end position="231"/>
    </location>
</feature>
<evidence type="ECO:0000313" key="4">
    <source>
        <dbReference type="Proteomes" id="UP000281955"/>
    </source>
</evidence>
<dbReference type="PROSITE" id="PS51257">
    <property type="entry name" value="PROKAR_LIPOPROTEIN"/>
    <property type="match status" value="1"/>
</dbReference>
<feature type="compositionally biased region" description="Acidic residues" evidence="2">
    <location>
        <begin position="239"/>
        <end position="251"/>
    </location>
</feature>
<accession>A0A420XT27</accession>